<dbReference type="InterPro" id="IPR010300">
    <property type="entry name" value="CDO_1"/>
</dbReference>
<name>A0ABW5N6P9_9FLAO</name>
<evidence type="ECO:0000313" key="7">
    <source>
        <dbReference type="Proteomes" id="UP001597459"/>
    </source>
</evidence>
<proteinExistence type="inferred from homology"/>
<dbReference type="PANTHER" id="PTHR12918:SF1">
    <property type="entry name" value="CYSTEINE DIOXYGENASE TYPE 1"/>
    <property type="match status" value="1"/>
</dbReference>
<organism evidence="6 7">
    <name type="scientific">Aquimarina hainanensis</name>
    <dbReference type="NCBI Taxonomy" id="1578017"/>
    <lineage>
        <taxon>Bacteria</taxon>
        <taxon>Pseudomonadati</taxon>
        <taxon>Bacteroidota</taxon>
        <taxon>Flavobacteriia</taxon>
        <taxon>Flavobacteriales</taxon>
        <taxon>Flavobacteriaceae</taxon>
        <taxon>Aquimarina</taxon>
    </lineage>
</organism>
<evidence type="ECO:0000256" key="5">
    <source>
        <dbReference type="ARBA" id="ARBA00023004"/>
    </source>
</evidence>
<comment type="similarity">
    <text evidence="1">Belongs to the cysteine dioxygenase family.</text>
</comment>
<evidence type="ECO:0000256" key="1">
    <source>
        <dbReference type="ARBA" id="ARBA00006622"/>
    </source>
</evidence>
<dbReference type="PANTHER" id="PTHR12918">
    <property type="entry name" value="CYSTEINE DIOXYGENASE"/>
    <property type="match status" value="1"/>
</dbReference>
<keyword evidence="5" id="KW-0408">Iron</keyword>
<dbReference type="SUPFAM" id="SSF51182">
    <property type="entry name" value="RmlC-like cupins"/>
    <property type="match status" value="1"/>
</dbReference>
<reference evidence="7" key="1">
    <citation type="journal article" date="2019" name="Int. J. Syst. Evol. Microbiol.">
        <title>The Global Catalogue of Microorganisms (GCM) 10K type strain sequencing project: providing services to taxonomists for standard genome sequencing and annotation.</title>
        <authorList>
            <consortium name="The Broad Institute Genomics Platform"/>
            <consortium name="The Broad Institute Genome Sequencing Center for Infectious Disease"/>
            <person name="Wu L."/>
            <person name="Ma J."/>
        </authorList>
    </citation>
    <scope>NUCLEOTIDE SEQUENCE [LARGE SCALE GENOMIC DNA]</scope>
    <source>
        <strain evidence="7">KCTC 42423</strain>
    </source>
</reference>
<dbReference type="EMBL" id="JBHULX010000002">
    <property type="protein sequence ID" value="MFD2589868.1"/>
    <property type="molecule type" value="Genomic_DNA"/>
</dbReference>
<evidence type="ECO:0000313" key="6">
    <source>
        <dbReference type="EMBL" id="MFD2589868.1"/>
    </source>
</evidence>
<evidence type="ECO:0000256" key="2">
    <source>
        <dbReference type="ARBA" id="ARBA00022723"/>
    </source>
</evidence>
<sequence length="148" mass="16951">MASLSEIKAFLDNTISNPNFESLKSLQHWYQETTLDNWQNKVTFEDASYKRISLIKSHYYDLLLLCWKPGQKSPIHGHPKQGCLVKIMEGNLSDEITTPNQQITANTYFQNDVLYIADNVGQHRVFNISDKNVVSLHLYAPGGYTPDM</sequence>
<dbReference type="RefSeq" id="WP_176029410.1">
    <property type="nucleotide sequence ID" value="NZ_JBHSJV010000001.1"/>
</dbReference>
<evidence type="ECO:0000256" key="3">
    <source>
        <dbReference type="ARBA" id="ARBA00022964"/>
    </source>
</evidence>
<keyword evidence="4" id="KW-0560">Oxidoreductase</keyword>
<dbReference type="InterPro" id="IPR014710">
    <property type="entry name" value="RmlC-like_jellyroll"/>
</dbReference>
<comment type="caution">
    <text evidence="6">The sequence shown here is derived from an EMBL/GenBank/DDBJ whole genome shotgun (WGS) entry which is preliminary data.</text>
</comment>
<gene>
    <name evidence="6" type="ORF">ACFSTE_03435</name>
</gene>
<keyword evidence="2" id="KW-0479">Metal-binding</keyword>
<protein>
    <submittedName>
        <fullName evidence="6">Cysteine dioxygenase</fullName>
    </submittedName>
</protein>
<dbReference type="InterPro" id="IPR011051">
    <property type="entry name" value="RmlC_Cupin_sf"/>
</dbReference>
<dbReference type="GO" id="GO:0051213">
    <property type="term" value="F:dioxygenase activity"/>
    <property type="evidence" value="ECO:0007669"/>
    <property type="project" value="UniProtKB-KW"/>
</dbReference>
<evidence type="ECO:0000256" key="4">
    <source>
        <dbReference type="ARBA" id="ARBA00023002"/>
    </source>
</evidence>
<keyword evidence="7" id="KW-1185">Reference proteome</keyword>
<dbReference type="Gene3D" id="2.60.120.10">
    <property type="entry name" value="Jelly Rolls"/>
    <property type="match status" value="1"/>
</dbReference>
<dbReference type="Proteomes" id="UP001597459">
    <property type="component" value="Unassembled WGS sequence"/>
</dbReference>
<accession>A0ABW5N6P9</accession>
<dbReference type="CDD" id="cd10548">
    <property type="entry name" value="cupin_CDO"/>
    <property type="match status" value="1"/>
</dbReference>
<dbReference type="Pfam" id="PF05995">
    <property type="entry name" value="CDO_I"/>
    <property type="match status" value="1"/>
</dbReference>
<keyword evidence="3 6" id="KW-0223">Dioxygenase</keyword>